<dbReference type="Proteomes" id="UP001596067">
    <property type="component" value="Unassembled WGS sequence"/>
</dbReference>
<dbReference type="NCBIfam" id="TIGR00221">
    <property type="entry name" value="nagA"/>
    <property type="match status" value="1"/>
</dbReference>
<dbReference type="SUPFAM" id="SSF51556">
    <property type="entry name" value="Metallo-dependent hydrolases"/>
    <property type="match status" value="1"/>
</dbReference>
<gene>
    <name evidence="6" type="primary">nagA</name>
    <name evidence="6" type="ORF">ACFP0N_40095</name>
</gene>
<dbReference type="Pfam" id="PF01979">
    <property type="entry name" value="Amidohydro_1"/>
    <property type="match status" value="1"/>
</dbReference>
<name>A0ABW1FDD0_9ACTN</name>
<evidence type="ECO:0000313" key="7">
    <source>
        <dbReference type="Proteomes" id="UP001596067"/>
    </source>
</evidence>
<evidence type="ECO:0000256" key="3">
    <source>
        <dbReference type="ARBA" id="ARBA00022801"/>
    </source>
</evidence>
<protein>
    <submittedName>
        <fullName evidence="6">N-acetylglucosamine-6-phosphate deacetylase</fullName>
        <ecNumber evidence="6">3.5.1.25</ecNumber>
    </submittedName>
</protein>
<sequence length="373" mass="38059">MAADRTALSGARLVLPSGVVEDGRLVVEGAVVAGVGGPVVPGDLDLSGFTVVPGFVDLHVHGGGGASYASGVAEEALRVARTHLEHGTTTTMASTVTGEIDEVARQAAVLSELVEDGVLAGIHFEGPFISHNRCGAHRPDLLRDPDPALVRKLVDAARGRARMVTLAPELPGGLESVRMLAELGVVAAVGHTDADYGRTLEAVEAGATVATHLFNAMPGIAHRAPGPIVALLEDERVTVELINDGVHLHPSVLDLAYGTAGAARVALITDAMGAAGMGDGLYPLGPLQVEVRDGVARLVEGGAIAGSTLTLDVAFKRSVTVNGLTLGQAVESLSATPARLLGLADRVGSLEPGKQADLVVLDSAGYDLVAVMR</sequence>
<evidence type="ECO:0000256" key="1">
    <source>
        <dbReference type="ARBA" id="ARBA00010716"/>
    </source>
</evidence>
<dbReference type="RefSeq" id="WP_380238129.1">
    <property type="nucleotide sequence ID" value="NZ_JBHSOD010000168.1"/>
</dbReference>
<keyword evidence="2" id="KW-0479">Metal-binding</keyword>
<dbReference type="CDD" id="cd00854">
    <property type="entry name" value="NagA"/>
    <property type="match status" value="1"/>
</dbReference>
<feature type="domain" description="Amidohydrolase-related" evidence="5">
    <location>
        <begin position="50"/>
        <end position="363"/>
    </location>
</feature>
<keyword evidence="3 6" id="KW-0378">Hydrolase</keyword>
<keyword evidence="7" id="KW-1185">Reference proteome</keyword>
<dbReference type="InterPro" id="IPR032466">
    <property type="entry name" value="Metal_Hydrolase"/>
</dbReference>
<keyword evidence="4" id="KW-0119">Carbohydrate metabolism</keyword>
<reference evidence="7" key="1">
    <citation type="journal article" date="2019" name="Int. J. Syst. Evol. Microbiol.">
        <title>The Global Catalogue of Microorganisms (GCM) 10K type strain sequencing project: providing services to taxonomists for standard genome sequencing and annotation.</title>
        <authorList>
            <consortium name="The Broad Institute Genomics Platform"/>
            <consortium name="The Broad Institute Genome Sequencing Center for Infectious Disease"/>
            <person name="Wu L."/>
            <person name="Ma J."/>
        </authorList>
    </citation>
    <scope>NUCLEOTIDE SEQUENCE [LARGE SCALE GENOMIC DNA]</scope>
    <source>
        <strain evidence="7">CGMCC 4.1469</strain>
    </source>
</reference>
<organism evidence="6 7">
    <name type="scientific">Kitasatospora aburaviensis</name>
    <dbReference type="NCBI Taxonomy" id="67265"/>
    <lineage>
        <taxon>Bacteria</taxon>
        <taxon>Bacillati</taxon>
        <taxon>Actinomycetota</taxon>
        <taxon>Actinomycetes</taxon>
        <taxon>Kitasatosporales</taxon>
        <taxon>Streptomycetaceae</taxon>
        <taxon>Kitasatospora</taxon>
    </lineage>
</organism>
<dbReference type="GO" id="GO:0008448">
    <property type="term" value="F:N-acetylglucosamine-6-phosphate deacetylase activity"/>
    <property type="evidence" value="ECO:0007669"/>
    <property type="project" value="UniProtKB-EC"/>
</dbReference>
<evidence type="ECO:0000259" key="5">
    <source>
        <dbReference type="Pfam" id="PF01979"/>
    </source>
</evidence>
<dbReference type="PIRSF" id="PIRSF038994">
    <property type="entry name" value="NagA"/>
    <property type="match status" value="1"/>
</dbReference>
<evidence type="ECO:0000313" key="6">
    <source>
        <dbReference type="EMBL" id="MFC5891169.1"/>
    </source>
</evidence>
<dbReference type="Gene3D" id="2.30.40.10">
    <property type="entry name" value="Urease, subunit C, domain 1"/>
    <property type="match status" value="1"/>
</dbReference>
<evidence type="ECO:0000256" key="2">
    <source>
        <dbReference type="ARBA" id="ARBA00022723"/>
    </source>
</evidence>
<proteinExistence type="inferred from homology"/>
<dbReference type="Gene3D" id="3.20.20.140">
    <property type="entry name" value="Metal-dependent hydrolases"/>
    <property type="match status" value="1"/>
</dbReference>
<comment type="caution">
    <text evidence="6">The sequence shown here is derived from an EMBL/GenBank/DDBJ whole genome shotgun (WGS) entry which is preliminary data.</text>
</comment>
<dbReference type="SUPFAM" id="SSF51338">
    <property type="entry name" value="Composite domain of metallo-dependent hydrolases"/>
    <property type="match status" value="1"/>
</dbReference>
<dbReference type="InterPro" id="IPR006680">
    <property type="entry name" value="Amidohydro-rel"/>
</dbReference>
<dbReference type="PANTHER" id="PTHR11113:SF14">
    <property type="entry name" value="N-ACETYLGLUCOSAMINE-6-PHOSPHATE DEACETYLASE"/>
    <property type="match status" value="1"/>
</dbReference>
<accession>A0ABW1FDD0</accession>
<comment type="similarity">
    <text evidence="1">Belongs to the metallo-dependent hydrolases superfamily. NagA family.</text>
</comment>
<dbReference type="InterPro" id="IPR011059">
    <property type="entry name" value="Metal-dep_hydrolase_composite"/>
</dbReference>
<dbReference type="EMBL" id="JBHSOD010000168">
    <property type="protein sequence ID" value="MFC5891169.1"/>
    <property type="molecule type" value="Genomic_DNA"/>
</dbReference>
<dbReference type="PANTHER" id="PTHR11113">
    <property type="entry name" value="N-ACETYLGLUCOSAMINE-6-PHOSPHATE DEACETYLASE"/>
    <property type="match status" value="1"/>
</dbReference>
<evidence type="ECO:0000256" key="4">
    <source>
        <dbReference type="ARBA" id="ARBA00023277"/>
    </source>
</evidence>
<dbReference type="EC" id="3.5.1.25" evidence="6"/>
<feature type="non-terminal residue" evidence="6">
    <location>
        <position position="373"/>
    </location>
</feature>
<dbReference type="InterPro" id="IPR003764">
    <property type="entry name" value="GlcNAc_6-P_deAcase"/>
</dbReference>